<sequence>MAALSATVTGGWERLHPQVRRWVAEQGWRELRPIQEEAVAPILAGDDLIVAGPTAGGKTEAAFLPICTALADRPATSVQVLYVAPLKALINDQHARLEDLCGQVGVPVTAWHGDVSSSRKGRLLAEPRGVLQITPESLEALLVGRGPAVGRLFGALDYVVVDELHAFLGSARGRQLQSLLHRIELVARRRAPRIGLSATLGEMALAAEFLRPGHGARVRLVTADGGGQQLLLGLRGVTDAETPDPEAAATPAELTIADHLWRTLRGSDNLIFANSRAEVELYADLLARRSTAERLPNEFFPHHGSLSKESREDVERMLKDRTRPASAVTTSTLELGIDVGSVTSIAQIGAPPSVSALRQRLGRSGRRGEAAVLRLYVREPRASPSAPPQDALRSELVQTVATVRLLLDRWYEPPPPGALDGSTLVQQLLSLIAQHGGVTPRDAYRALCGSGPFSTLDAASFGALLRHLAGQDLLVQSGEGILLHGARGERLVNHHTFYAAFSTPEEYTLVAEGRTLGTLPIDAPLGEGALLVFSGRRWRVLSVDEGRRSIDLAPAGGGRPPIFGGAGAPVHGRVREEMRRLLAETDVPPFLDAGARTQLEEARAAYTALGLERRTLIEHDGNAILVPWADDRVTNTLVVLLLERGLPVSTDRLTVTVPRASARALTSHLLAMLSGEPPDPLALARGVRNRLRGKYDWALPDELLARDYAATNLDVPGAWAAARAATRTAA</sequence>
<dbReference type="Pfam" id="PF00271">
    <property type="entry name" value="Helicase_C"/>
    <property type="match status" value="1"/>
</dbReference>
<keyword evidence="1" id="KW-0547">Nucleotide-binding</keyword>
<evidence type="ECO:0000259" key="4">
    <source>
        <dbReference type="PROSITE" id="PS51194"/>
    </source>
</evidence>
<proteinExistence type="predicted"/>
<dbReference type="EMBL" id="CADCWC010000280">
    <property type="protein sequence ID" value="CAA9540964.1"/>
    <property type="molecule type" value="Genomic_DNA"/>
</dbReference>
<dbReference type="SUPFAM" id="SSF52540">
    <property type="entry name" value="P-loop containing nucleoside triphosphate hydrolases"/>
    <property type="match status" value="1"/>
</dbReference>
<dbReference type="PROSITE" id="PS51192">
    <property type="entry name" value="HELICASE_ATP_BIND_1"/>
    <property type="match status" value="1"/>
</dbReference>
<dbReference type="InterPro" id="IPR027417">
    <property type="entry name" value="P-loop_NTPase"/>
</dbReference>
<keyword evidence="5" id="KW-0378">Hydrolase</keyword>
<evidence type="ECO:0000256" key="2">
    <source>
        <dbReference type="ARBA" id="ARBA00022840"/>
    </source>
</evidence>
<organism evidence="5">
    <name type="scientific">uncultured Thermoleophilia bacterium</name>
    <dbReference type="NCBI Taxonomy" id="1497501"/>
    <lineage>
        <taxon>Bacteria</taxon>
        <taxon>Bacillati</taxon>
        <taxon>Actinomycetota</taxon>
        <taxon>Thermoleophilia</taxon>
        <taxon>environmental samples</taxon>
    </lineage>
</organism>
<evidence type="ECO:0000256" key="1">
    <source>
        <dbReference type="ARBA" id="ARBA00022741"/>
    </source>
</evidence>
<dbReference type="GO" id="GO:0005524">
    <property type="term" value="F:ATP binding"/>
    <property type="evidence" value="ECO:0007669"/>
    <property type="project" value="UniProtKB-KW"/>
</dbReference>
<evidence type="ECO:0000313" key="5">
    <source>
        <dbReference type="EMBL" id="CAA9540964.1"/>
    </source>
</evidence>
<dbReference type="InterPro" id="IPR052511">
    <property type="entry name" value="ATP-dep_Helicase"/>
</dbReference>
<dbReference type="InterPro" id="IPR001650">
    <property type="entry name" value="Helicase_C-like"/>
</dbReference>
<keyword evidence="2" id="KW-0067">ATP-binding</keyword>
<feature type="domain" description="Helicase C-terminal" evidence="4">
    <location>
        <begin position="255"/>
        <end position="407"/>
    </location>
</feature>
<keyword evidence="5" id="KW-0347">Helicase</keyword>
<dbReference type="Gene3D" id="3.40.50.300">
    <property type="entry name" value="P-loop containing nucleotide triphosphate hydrolases"/>
    <property type="match status" value="2"/>
</dbReference>
<evidence type="ECO:0000259" key="3">
    <source>
        <dbReference type="PROSITE" id="PS51192"/>
    </source>
</evidence>
<dbReference type="InterPro" id="IPR011545">
    <property type="entry name" value="DEAD/DEAH_box_helicase_dom"/>
</dbReference>
<dbReference type="GO" id="GO:0004386">
    <property type="term" value="F:helicase activity"/>
    <property type="evidence" value="ECO:0007669"/>
    <property type="project" value="UniProtKB-KW"/>
</dbReference>
<dbReference type="GO" id="GO:0016887">
    <property type="term" value="F:ATP hydrolysis activity"/>
    <property type="evidence" value="ECO:0007669"/>
    <property type="project" value="TreeGrafter"/>
</dbReference>
<reference evidence="5" key="1">
    <citation type="submission" date="2020-02" db="EMBL/GenBank/DDBJ databases">
        <authorList>
            <person name="Meier V. D."/>
        </authorList>
    </citation>
    <scope>NUCLEOTIDE SEQUENCE</scope>
    <source>
        <strain evidence="5">AVDCRST_MAG79</strain>
    </source>
</reference>
<dbReference type="PANTHER" id="PTHR47962:SF5">
    <property type="entry name" value="ATP-DEPENDENT HELICASE LHR-RELATED"/>
    <property type="match status" value="1"/>
</dbReference>
<gene>
    <name evidence="5" type="ORF">AVDCRST_MAG79-1860</name>
</gene>
<dbReference type="CDD" id="cd17922">
    <property type="entry name" value="DEXHc_LHR-like"/>
    <property type="match status" value="1"/>
</dbReference>
<dbReference type="PROSITE" id="PS51194">
    <property type="entry name" value="HELICASE_CTER"/>
    <property type="match status" value="1"/>
</dbReference>
<dbReference type="Pfam" id="PF00270">
    <property type="entry name" value="DEAD"/>
    <property type="match status" value="1"/>
</dbReference>
<name>A0A6J4U627_9ACTN</name>
<dbReference type="PANTHER" id="PTHR47962">
    <property type="entry name" value="ATP-DEPENDENT HELICASE LHR-RELATED-RELATED"/>
    <property type="match status" value="1"/>
</dbReference>
<dbReference type="SMART" id="SM00487">
    <property type="entry name" value="DEXDc"/>
    <property type="match status" value="1"/>
</dbReference>
<dbReference type="GO" id="GO:0003677">
    <property type="term" value="F:DNA binding"/>
    <property type="evidence" value="ECO:0007669"/>
    <property type="project" value="TreeGrafter"/>
</dbReference>
<dbReference type="AlphaFoldDB" id="A0A6J4U627"/>
<accession>A0A6J4U627</accession>
<dbReference type="InterPro" id="IPR014001">
    <property type="entry name" value="Helicase_ATP-bd"/>
</dbReference>
<feature type="domain" description="Helicase ATP-binding" evidence="3">
    <location>
        <begin position="39"/>
        <end position="218"/>
    </location>
</feature>
<dbReference type="SMART" id="SM00490">
    <property type="entry name" value="HELICc"/>
    <property type="match status" value="1"/>
</dbReference>
<protein>
    <submittedName>
        <fullName evidence="5">ATP-dependent helicase</fullName>
    </submittedName>
</protein>